<accession>A0ABR1Y164</accession>
<evidence type="ECO:0000313" key="2">
    <source>
        <dbReference type="Proteomes" id="UP001456524"/>
    </source>
</evidence>
<evidence type="ECO:0000313" key="1">
    <source>
        <dbReference type="EMBL" id="KAK8174315.1"/>
    </source>
</evidence>
<dbReference type="Proteomes" id="UP001456524">
    <property type="component" value="Unassembled WGS sequence"/>
</dbReference>
<organism evidence="1 2">
    <name type="scientific">Phyllosticta citrichinensis</name>
    <dbReference type="NCBI Taxonomy" id="1130410"/>
    <lineage>
        <taxon>Eukaryota</taxon>
        <taxon>Fungi</taxon>
        <taxon>Dikarya</taxon>
        <taxon>Ascomycota</taxon>
        <taxon>Pezizomycotina</taxon>
        <taxon>Dothideomycetes</taxon>
        <taxon>Dothideomycetes incertae sedis</taxon>
        <taxon>Botryosphaeriales</taxon>
        <taxon>Phyllostictaceae</taxon>
        <taxon>Phyllosticta</taxon>
    </lineage>
</organism>
<protein>
    <submittedName>
        <fullName evidence="1">Uncharacterized protein</fullName>
    </submittedName>
</protein>
<gene>
    <name evidence="1" type="ORF">IWX90DRAFT_169812</name>
</gene>
<comment type="caution">
    <text evidence="1">The sequence shown here is derived from an EMBL/GenBank/DDBJ whole genome shotgun (WGS) entry which is preliminary data.</text>
</comment>
<sequence>MALTEAQMSWTLCSESALRRLTRCLGPRFRPPLILRLETAAFQVIKSPPSSQPKQLLIHSRCSKICCSTRPVWPRASSPLLSWVAKGQLLTTSIHFLRLKLAYDLARVAASNLLFWTQPCSLSSPLPHAVHPTTAVGDWPGQANVRLIDSGTTFELVFALHCSQTTAHQSTRAHCHCGLPVCLCPTSLPTPGEARRPRTPALHMHAAQALT</sequence>
<keyword evidence="2" id="KW-1185">Reference proteome</keyword>
<proteinExistence type="predicted"/>
<reference evidence="1 2" key="1">
    <citation type="journal article" date="2022" name="G3 (Bethesda)">
        <title>Enemy or ally: a genomic approach to elucidate the lifestyle of Phyllosticta citrichinaensis.</title>
        <authorList>
            <person name="Buijs V.A."/>
            <person name="Groenewald J.Z."/>
            <person name="Haridas S."/>
            <person name="LaButti K.M."/>
            <person name="Lipzen A."/>
            <person name="Martin F.M."/>
            <person name="Barry K."/>
            <person name="Grigoriev I.V."/>
            <person name="Crous P.W."/>
            <person name="Seidl M.F."/>
        </authorList>
    </citation>
    <scope>NUCLEOTIDE SEQUENCE [LARGE SCALE GENOMIC DNA]</scope>
    <source>
        <strain evidence="1 2">CBS 129764</strain>
    </source>
</reference>
<name>A0ABR1Y164_9PEZI</name>
<dbReference type="EMBL" id="JBBWUH010000003">
    <property type="protein sequence ID" value="KAK8174315.1"/>
    <property type="molecule type" value="Genomic_DNA"/>
</dbReference>